<dbReference type="GO" id="GO:0030313">
    <property type="term" value="C:cell envelope"/>
    <property type="evidence" value="ECO:0007669"/>
    <property type="project" value="UniProtKB-SubCell"/>
</dbReference>
<dbReference type="SUPFAM" id="SSF53822">
    <property type="entry name" value="Periplasmic binding protein-like I"/>
    <property type="match status" value="1"/>
</dbReference>
<keyword evidence="7" id="KW-0762">Sugar transport</keyword>
<dbReference type="Gene3D" id="3.40.50.2300">
    <property type="match status" value="2"/>
</dbReference>
<reference evidence="7 8" key="1">
    <citation type="submission" date="2020-08" db="EMBL/GenBank/DDBJ databases">
        <title>Genomic Encyclopedia of Type Strains, Phase IV (KMG-IV): sequencing the most valuable type-strain genomes for metagenomic binning, comparative biology and taxonomic classification.</title>
        <authorList>
            <person name="Goeker M."/>
        </authorList>
    </citation>
    <scope>NUCLEOTIDE SEQUENCE [LARGE SCALE GENOMIC DNA]</scope>
    <source>
        <strain evidence="7 8">DSM 106146</strain>
    </source>
</reference>
<evidence type="ECO:0000256" key="2">
    <source>
        <dbReference type="ARBA" id="ARBA00007639"/>
    </source>
</evidence>
<comment type="similarity">
    <text evidence="2">Belongs to the bacterial solute-binding protein 2 family.</text>
</comment>
<evidence type="ECO:0000256" key="3">
    <source>
        <dbReference type="ARBA" id="ARBA00022729"/>
    </source>
</evidence>
<dbReference type="PANTHER" id="PTHR46847:SF1">
    <property type="entry name" value="D-ALLOSE-BINDING PERIPLASMIC PROTEIN-RELATED"/>
    <property type="match status" value="1"/>
</dbReference>
<dbReference type="Pfam" id="PF13407">
    <property type="entry name" value="Peripla_BP_4"/>
    <property type="match status" value="1"/>
</dbReference>
<evidence type="ECO:0000256" key="1">
    <source>
        <dbReference type="ARBA" id="ARBA00004196"/>
    </source>
</evidence>
<feature type="signal peptide" evidence="5">
    <location>
        <begin position="1"/>
        <end position="20"/>
    </location>
</feature>
<dbReference type="AlphaFoldDB" id="A0A7W8H8U9"/>
<dbReference type="GO" id="GO:0030246">
    <property type="term" value="F:carbohydrate binding"/>
    <property type="evidence" value="ECO:0007669"/>
    <property type="project" value="UniProtKB-ARBA"/>
</dbReference>
<dbReference type="Proteomes" id="UP000543642">
    <property type="component" value="Unassembled WGS sequence"/>
</dbReference>
<keyword evidence="7" id="KW-0813">Transport</keyword>
<dbReference type="EMBL" id="JACHFW010000001">
    <property type="protein sequence ID" value="MBB5263285.1"/>
    <property type="molecule type" value="Genomic_DNA"/>
</dbReference>
<accession>A0A7W8H8U9</accession>
<protein>
    <submittedName>
        <fullName evidence="7">ABC-type sugar transport system substrate-binding protein</fullName>
    </submittedName>
</protein>
<comment type="caution">
    <text evidence="7">The sequence shown here is derived from an EMBL/GenBank/DDBJ whole genome shotgun (WGS) entry which is preliminary data.</text>
</comment>
<feature type="domain" description="Periplasmic binding protein" evidence="6">
    <location>
        <begin position="83"/>
        <end position="311"/>
    </location>
</feature>
<evidence type="ECO:0000259" key="6">
    <source>
        <dbReference type="Pfam" id="PF13407"/>
    </source>
</evidence>
<gene>
    <name evidence="7" type="ORF">HNP82_000379</name>
</gene>
<dbReference type="RefSeq" id="WP_183770862.1">
    <property type="nucleotide sequence ID" value="NZ_JACHFW010000001.1"/>
</dbReference>
<proteinExistence type="inferred from homology"/>
<evidence type="ECO:0000313" key="8">
    <source>
        <dbReference type="Proteomes" id="UP000543642"/>
    </source>
</evidence>
<feature type="region of interest" description="Disordered" evidence="4">
    <location>
        <begin position="26"/>
        <end position="54"/>
    </location>
</feature>
<name>A0A7W8H8U9_9FIRM</name>
<dbReference type="InterPro" id="IPR028082">
    <property type="entry name" value="Peripla_BP_I"/>
</dbReference>
<comment type="subcellular location">
    <subcellularLocation>
        <location evidence="1">Cell envelope</location>
    </subcellularLocation>
</comment>
<evidence type="ECO:0000256" key="4">
    <source>
        <dbReference type="SAM" id="MobiDB-lite"/>
    </source>
</evidence>
<dbReference type="PANTHER" id="PTHR46847">
    <property type="entry name" value="D-ALLOSE-BINDING PERIPLASMIC PROTEIN-RELATED"/>
    <property type="match status" value="1"/>
</dbReference>
<sequence>MKKRFFGLFLGASMVLSMLAGCGNSGSETTASTGAAESETQAASEAAGETATGASEAIEDTAQSVADAVEETLGTANGEGKLVGITVPSIGNDFALAVTNAMQEAVTATGATVQFDSAEVDVTTQISQIENDVTMGCDILVVWAVNGDGVASAVEQAVNQGIPVLAFANEIPTASCSMISASDADMGTACGEIALDWLDQTFPDAGDGEIKVLAITASTYPEAGWRSDAIVAKVSEDSRVNLIEAEVADWNDQAAARTMVENQLLANPDVKMIVTCNGTTALGAESFVMSSASNIEDKANFGIFTVDQTDEIDSKIQASVNNESVLRGTISMGTIDDTVGDFMKAMTPLLNDQEPVDVNGSAFKVTPESFN</sequence>
<feature type="chain" id="PRO_5039016002" evidence="5">
    <location>
        <begin position="21"/>
        <end position="371"/>
    </location>
</feature>
<evidence type="ECO:0000313" key="7">
    <source>
        <dbReference type="EMBL" id="MBB5263285.1"/>
    </source>
</evidence>
<dbReference type="InterPro" id="IPR025997">
    <property type="entry name" value="SBP_2_dom"/>
</dbReference>
<dbReference type="PROSITE" id="PS51257">
    <property type="entry name" value="PROKAR_LIPOPROTEIN"/>
    <property type="match status" value="1"/>
</dbReference>
<organism evidence="7 8">
    <name type="scientific">Catenibacillus scindens</name>
    <dbReference type="NCBI Taxonomy" id="673271"/>
    <lineage>
        <taxon>Bacteria</taxon>
        <taxon>Bacillati</taxon>
        <taxon>Bacillota</taxon>
        <taxon>Clostridia</taxon>
        <taxon>Lachnospirales</taxon>
        <taxon>Lachnospiraceae</taxon>
        <taxon>Catenibacillus</taxon>
    </lineage>
</organism>
<keyword evidence="8" id="KW-1185">Reference proteome</keyword>
<dbReference type="CDD" id="cd01536">
    <property type="entry name" value="PBP1_ABC_sugar_binding-like"/>
    <property type="match status" value="1"/>
</dbReference>
<evidence type="ECO:0000256" key="5">
    <source>
        <dbReference type="SAM" id="SignalP"/>
    </source>
</evidence>
<keyword evidence="3 5" id="KW-0732">Signal</keyword>